<dbReference type="EMBL" id="JOKH01000003">
    <property type="protein sequence ID" value="KEQ17213.1"/>
    <property type="molecule type" value="Genomic_DNA"/>
</dbReference>
<organism evidence="2 3">
    <name type="scientific">Endozoicomonas numazuensis</name>
    <dbReference type="NCBI Taxonomy" id="1137799"/>
    <lineage>
        <taxon>Bacteria</taxon>
        <taxon>Pseudomonadati</taxon>
        <taxon>Pseudomonadota</taxon>
        <taxon>Gammaproteobacteria</taxon>
        <taxon>Oceanospirillales</taxon>
        <taxon>Endozoicomonadaceae</taxon>
        <taxon>Endozoicomonas</taxon>
    </lineage>
</organism>
<protein>
    <submittedName>
        <fullName evidence="2">Uncharacterized protein</fullName>
    </submittedName>
</protein>
<feature type="region of interest" description="Disordered" evidence="1">
    <location>
        <begin position="66"/>
        <end position="117"/>
    </location>
</feature>
<keyword evidence="3" id="KW-1185">Reference proteome</keyword>
<dbReference type="Proteomes" id="UP000028073">
    <property type="component" value="Unassembled WGS sequence"/>
</dbReference>
<comment type="caution">
    <text evidence="2">The sequence shown here is derived from an EMBL/GenBank/DDBJ whole genome shotgun (WGS) entry which is preliminary data.</text>
</comment>
<sequence>MVQLMVRKNIVLLILIICKSNVVLAGYGSGGNGILALTSLVIFSKYTNPDWLVVFPIGKIGGQEQEVQVQQSDSGNQKGGNSRTTVSQGGFHNQHSDDEGDDKPPVPPEQDKKEPCGAECLPFPLRKVIQVGQTPISFTYSVTKEDLHVNYGNSPWCQIPLTQGAAFVQVSLHWYSEGSQELSLWAIARTSAPQPTPTVIVLGGANKIPKSSSNTILLEGEFSSNSQSALSELEVEIQLLDNDNQILSNINLTEFDNYAPFFQAFNPLGIDDFEMFNHQSSVHGNLLDSSAVISSLPPFQNCQTCQSIASSRSSFRQWLESLNRYMKSNEVLTFRIIIKHKEE</sequence>
<feature type="compositionally biased region" description="Polar residues" evidence="1">
    <location>
        <begin position="72"/>
        <end position="93"/>
    </location>
</feature>
<proteinExistence type="predicted"/>
<gene>
    <name evidence="2" type="ORF">GZ78_15380</name>
</gene>
<evidence type="ECO:0000256" key="1">
    <source>
        <dbReference type="SAM" id="MobiDB-lite"/>
    </source>
</evidence>
<accession>A0A081NFJ0</accession>
<dbReference type="AlphaFoldDB" id="A0A081NFJ0"/>
<name>A0A081NFJ0_9GAMM</name>
<evidence type="ECO:0000313" key="2">
    <source>
        <dbReference type="EMBL" id="KEQ17213.1"/>
    </source>
</evidence>
<reference evidence="2 3" key="1">
    <citation type="submission" date="2014-06" db="EMBL/GenBank/DDBJ databases">
        <title>Whole Genome Sequences of Three Symbiotic Endozoicomonas Bacteria.</title>
        <authorList>
            <person name="Neave M.J."/>
            <person name="Apprill A."/>
            <person name="Voolstra C.R."/>
        </authorList>
    </citation>
    <scope>NUCLEOTIDE SEQUENCE [LARGE SCALE GENOMIC DNA]</scope>
    <source>
        <strain evidence="2 3">DSM 25634</strain>
    </source>
</reference>
<evidence type="ECO:0000313" key="3">
    <source>
        <dbReference type="Proteomes" id="UP000028073"/>
    </source>
</evidence>